<keyword evidence="1" id="KW-0812">Transmembrane</keyword>
<evidence type="ECO:0000313" key="3">
    <source>
        <dbReference type="EMBL" id="OTG32216.1"/>
    </source>
</evidence>
<evidence type="ECO:0000256" key="1">
    <source>
        <dbReference type="SAM" id="Phobius"/>
    </source>
</evidence>
<dbReference type="Gramene" id="mRNA:HanXRQr2_Chr03g0126881">
    <property type="protein sequence ID" value="mRNA:HanXRQr2_Chr03g0126881"/>
    <property type="gene ID" value="HanXRQr2_Chr03g0126881"/>
</dbReference>
<dbReference type="EMBL" id="CM007892">
    <property type="protein sequence ID" value="OTG32216.1"/>
    <property type="molecule type" value="Genomic_DNA"/>
</dbReference>
<dbReference type="InParanoid" id="A0A251VAQ1"/>
<sequence>MVRLVVAVLTATVTVTVAVLTSLIGVNRRVIRRIRLLILFMRRLRGSCCQIACTLRLRELLGYLLMDLLIPVREDSDKEVAMRYKIGSVREWIIETL</sequence>
<reference evidence="3" key="2">
    <citation type="submission" date="2017-02" db="EMBL/GenBank/DDBJ databases">
        <title>Sunflower complete genome.</title>
        <authorList>
            <person name="Langlade N."/>
            <person name="Munos S."/>
        </authorList>
    </citation>
    <scope>NUCLEOTIDE SEQUENCE [LARGE SCALE GENOMIC DNA]</scope>
    <source>
        <tissue evidence="3">Leaves</tissue>
    </source>
</reference>
<keyword evidence="1" id="KW-1133">Transmembrane helix</keyword>
<keyword evidence="1" id="KW-0472">Membrane</keyword>
<reference evidence="2" key="3">
    <citation type="submission" date="2020-06" db="EMBL/GenBank/DDBJ databases">
        <title>Helianthus annuus Genome sequencing and assembly Release 2.</title>
        <authorList>
            <person name="Gouzy J."/>
            <person name="Langlade N."/>
            <person name="Munos S."/>
        </authorList>
    </citation>
    <scope>NUCLEOTIDE SEQUENCE</scope>
    <source>
        <tissue evidence="2">Leaves</tissue>
    </source>
</reference>
<organism evidence="3 4">
    <name type="scientific">Helianthus annuus</name>
    <name type="common">Common sunflower</name>
    <dbReference type="NCBI Taxonomy" id="4232"/>
    <lineage>
        <taxon>Eukaryota</taxon>
        <taxon>Viridiplantae</taxon>
        <taxon>Streptophyta</taxon>
        <taxon>Embryophyta</taxon>
        <taxon>Tracheophyta</taxon>
        <taxon>Spermatophyta</taxon>
        <taxon>Magnoliopsida</taxon>
        <taxon>eudicotyledons</taxon>
        <taxon>Gunneridae</taxon>
        <taxon>Pentapetalae</taxon>
        <taxon>asterids</taxon>
        <taxon>campanulids</taxon>
        <taxon>Asterales</taxon>
        <taxon>Asteraceae</taxon>
        <taxon>Asteroideae</taxon>
        <taxon>Heliantheae alliance</taxon>
        <taxon>Heliantheae</taxon>
        <taxon>Helianthus</taxon>
    </lineage>
</organism>
<reference evidence="2 4" key="1">
    <citation type="journal article" date="2017" name="Nature">
        <title>The sunflower genome provides insights into oil metabolism, flowering and Asterid evolution.</title>
        <authorList>
            <person name="Badouin H."/>
            <person name="Gouzy J."/>
            <person name="Grassa C.J."/>
            <person name="Murat F."/>
            <person name="Staton S.E."/>
            <person name="Cottret L."/>
            <person name="Lelandais-Briere C."/>
            <person name="Owens G.L."/>
            <person name="Carrere S."/>
            <person name="Mayjonade B."/>
            <person name="Legrand L."/>
            <person name="Gill N."/>
            <person name="Kane N.C."/>
            <person name="Bowers J.E."/>
            <person name="Hubner S."/>
            <person name="Bellec A."/>
            <person name="Berard A."/>
            <person name="Berges H."/>
            <person name="Blanchet N."/>
            <person name="Boniface M.C."/>
            <person name="Brunel D."/>
            <person name="Catrice O."/>
            <person name="Chaidir N."/>
            <person name="Claudel C."/>
            <person name="Donnadieu C."/>
            <person name="Faraut T."/>
            <person name="Fievet G."/>
            <person name="Helmstetter N."/>
            <person name="King M."/>
            <person name="Knapp S.J."/>
            <person name="Lai Z."/>
            <person name="Le Paslier M.C."/>
            <person name="Lippi Y."/>
            <person name="Lorenzon L."/>
            <person name="Mandel J.R."/>
            <person name="Marage G."/>
            <person name="Marchand G."/>
            <person name="Marquand E."/>
            <person name="Bret-Mestries E."/>
            <person name="Morien E."/>
            <person name="Nambeesan S."/>
            <person name="Nguyen T."/>
            <person name="Pegot-Espagnet P."/>
            <person name="Pouilly N."/>
            <person name="Raftis F."/>
            <person name="Sallet E."/>
            <person name="Schiex T."/>
            <person name="Thomas J."/>
            <person name="Vandecasteele C."/>
            <person name="Vares D."/>
            <person name="Vear F."/>
            <person name="Vautrin S."/>
            <person name="Crespi M."/>
            <person name="Mangin B."/>
            <person name="Burke J.M."/>
            <person name="Salse J."/>
            <person name="Munos S."/>
            <person name="Vincourt P."/>
            <person name="Rieseberg L.H."/>
            <person name="Langlade N.B."/>
        </authorList>
    </citation>
    <scope>NUCLEOTIDE SEQUENCE [LARGE SCALE GENOMIC DNA]</scope>
    <source>
        <strain evidence="4">cv. SF193</strain>
        <tissue evidence="2">Leaves</tissue>
    </source>
</reference>
<proteinExistence type="predicted"/>
<dbReference type="Proteomes" id="UP000215914">
    <property type="component" value="Chromosome 3"/>
</dbReference>
<keyword evidence="4" id="KW-1185">Reference proteome</keyword>
<dbReference type="EMBL" id="MNCJ02000318">
    <property type="protein sequence ID" value="KAF5815776.1"/>
    <property type="molecule type" value="Genomic_DNA"/>
</dbReference>
<name>A0A251VAQ1_HELAN</name>
<dbReference type="AlphaFoldDB" id="A0A251VAQ1"/>
<protein>
    <submittedName>
        <fullName evidence="3">Uncharacterized protein</fullName>
    </submittedName>
</protein>
<evidence type="ECO:0000313" key="4">
    <source>
        <dbReference type="Proteomes" id="UP000215914"/>
    </source>
</evidence>
<accession>A0A251VAQ1</accession>
<evidence type="ECO:0000313" key="2">
    <source>
        <dbReference type="EMBL" id="KAF5815776.1"/>
    </source>
</evidence>
<feature type="transmembrane region" description="Helical" evidence="1">
    <location>
        <begin position="6"/>
        <end position="26"/>
    </location>
</feature>
<gene>
    <name evidence="3" type="ORF">HannXRQ_Chr03g0084191</name>
    <name evidence="2" type="ORF">HanXRQr2_Chr03g0126881</name>
</gene>